<organism evidence="15 16">
    <name type="scientific">Cellulosimicrobium cellulans F16</name>
    <dbReference type="NCBI Taxonomy" id="1350482"/>
    <lineage>
        <taxon>Bacteria</taxon>
        <taxon>Bacillati</taxon>
        <taxon>Actinomycetota</taxon>
        <taxon>Actinomycetes</taxon>
        <taxon>Micrococcales</taxon>
        <taxon>Promicromonosporaceae</taxon>
        <taxon>Cellulosimicrobium</taxon>
    </lineage>
</organism>
<dbReference type="Pfam" id="PF00512">
    <property type="entry name" value="HisKA"/>
    <property type="match status" value="1"/>
</dbReference>
<gene>
    <name evidence="15" type="ORF">M768_15495</name>
</gene>
<dbReference type="FunFam" id="1.10.287.130:FF:000001">
    <property type="entry name" value="Two-component sensor histidine kinase"/>
    <property type="match status" value="1"/>
</dbReference>
<dbReference type="AlphaFoldDB" id="A0A0M0F4P8"/>
<evidence type="ECO:0000256" key="10">
    <source>
        <dbReference type="ARBA" id="ARBA00023136"/>
    </source>
</evidence>
<evidence type="ECO:0000256" key="9">
    <source>
        <dbReference type="ARBA" id="ARBA00023012"/>
    </source>
</evidence>
<proteinExistence type="predicted"/>
<evidence type="ECO:0000256" key="6">
    <source>
        <dbReference type="ARBA" id="ARBA00022692"/>
    </source>
</evidence>
<name>A0A0M0F4P8_CELCE</name>
<dbReference type="InterPro" id="IPR005467">
    <property type="entry name" value="His_kinase_dom"/>
</dbReference>
<dbReference type="Pfam" id="PF00672">
    <property type="entry name" value="HAMP"/>
    <property type="match status" value="1"/>
</dbReference>
<evidence type="ECO:0000313" key="16">
    <source>
        <dbReference type="Proteomes" id="UP000037387"/>
    </source>
</evidence>
<feature type="compositionally biased region" description="Polar residues" evidence="11">
    <location>
        <begin position="541"/>
        <end position="556"/>
    </location>
</feature>
<dbReference type="GO" id="GO:0000155">
    <property type="term" value="F:phosphorelay sensor kinase activity"/>
    <property type="evidence" value="ECO:0007669"/>
    <property type="project" value="InterPro"/>
</dbReference>
<evidence type="ECO:0000256" key="2">
    <source>
        <dbReference type="ARBA" id="ARBA00004236"/>
    </source>
</evidence>
<dbReference type="SMART" id="SM00388">
    <property type="entry name" value="HisKA"/>
    <property type="match status" value="1"/>
</dbReference>
<dbReference type="GO" id="GO:0005886">
    <property type="term" value="C:plasma membrane"/>
    <property type="evidence" value="ECO:0007669"/>
    <property type="project" value="UniProtKB-SubCell"/>
</dbReference>
<evidence type="ECO:0000259" key="13">
    <source>
        <dbReference type="PROSITE" id="PS50109"/>
    </source>
</evidence>
<dbReference type="SUPFAM" id="SSF47384">
    <property type="entry name" value="Homodimeric domain of signal transducing histidine kinase"/>
    <property type="match status" value="1"/>
</dbReference>
<keyword evidence="9" id="KW-0902">Two-component regulatory system</keyword>
<dbReference type="SMART" id="SM00387">
    <property type="entry name" value="HATPase_c"/>
    <property type="match status" value="1"/>
</dbReference>
<dbReference type="Proteomes" id="UP000037387">
    <property type="component" value="Unassembled WGS sequence"/>
</dbReference>
<keyword evidence="7" id="KW-0418">Kinase</keyword>
<evidence type="ECO:0000256" key="8">
    <source>
        <dbReference type="ARBA" id="ARBA00022989"/>
    </source>
</evidence>
<keyword evidence="10 12" id="KW-0472">Membrane</keyword>
<sequence>MTDARRERVPARPRTGDGAPRRRPTALRRRLVLVLAAVVLVVTLGIATASTALLRSQLVAQVDHELEQASDRLAQGFGERPGGQGPGQPSDGSSETPAPAPTDLPDVDDPSRFPAGTGPGSAVLRYDDGDVVLAEYVTPSLERVTLDAAQIAALEEVPADGSAHDVDLPDLGSFRAVHRTTDDGQPVVVASSTATVDATVEDYVLVEVALGAAGLLAAVLVGWWLVRRSLRPLDDVAAAASRVSELELAQGEIDAIPRVPDDLTDERTEVGQVGAALNRMLENVETSLQARHDSETQVRRFVADASHELRTPLASIRGYAELVRRSPDDVPPATARSLDRIESEAVRMTGLVEDLLLLARLDAGRPLDRAPVDLAALAVDAVMDAHAAGPDHDWALDLPGEDLDVDLPTDPPDEVDDGTEDLDRARAAHDPAGQDPDEDVDLEITGDEASLRQVLANLLANARTHTPPGTHVDVRLASDGDDVVLSVTDDGPGIPATLRPTLFRRFTRGDDARNRTGGSTGLGLAIADAIVAAHGGTVAVSSSTVEEPGPTGTTFTVRLPRDHP</sequence>
<accession>A0A0M0F4P8</accession>
<dbReference type="PRINTS" id="PR00344">
    <property type="entry name" value="BCTRLSENSOR"/>
</dbReference>
<dbReference type="Pfam" id="PF02518">
    <property type="entry name" value="HATPase_c"/>
    <property type="match status" value="1"/>
</dbReference>
<comment type="caution">
    <text evidence="15">The sequence shown here is derived from an EMBL/GenBank/DDBJ whole genome shotgun (WGS) entry which is preliminary data.</text>
</comment>
<feature type="region of interest" description="Disordered" evidence="11">
    <location>
        <begin position="541"/>
        <end position="564"/>
    </location>
</feature>
<dbReference type="PANTHER" id="PTHR45436:SF5">
    <property type="entry name" value="SENSOR HISTIDINE KINASE TRCS"/>
    <property type="match status" value="1"/>
</dbReference>
<feature type="region of interest" description="Disordered" evidence="11">
    <location>
        <begin position="75"/>
        <end position="121"/>
    </location>
</feature>
<evidence type="ECO:0000256" key="5">
    <source>
        <dbReference type="ARBA" id="ARBA00022679"/>
    </source>
</evidence>
<feature type="domain" description="Histidine kinase" evidence="13">
    <location>
        <begin position="304"/>
        <end position="563"/>
    </location>
</feature>
<dbReference type="Gene3D" id="3.30.565.10">
    <property type="entry name" value="Histidine kinase-like ATPase, C-terminal domain"/>
    <property type="match status" value="1"/>
</dbReference>
<dbReference type="PATRIC" id="fig|1350482.3.peg.3431"/>
<dbReference type="RefSeq" id="WP_053371311.1">
    <property type="nucleotide sequence ID" value="NZ_KQ435293.1"/>
</dbReference>
<feature type="region of interest" description="Disordered" evidence="11">
    <location>
        <begin position="393"/>
        <end position="419"/>
    </location>
</feature>
<evidence type="ECO:0000256" key="11">
    <source>
        <dbReference type="SAM" id="MobiDB-lite"/>
    </source>
</evidence>
<feature type="transmembrane region" description="Helical" evidence="12">
    <location>
        <begin position="31"/>
        <end position="54"/>
    </location>
</feature>
<evidence type="ECO:0000256" key="4">
    <source>
        <dbReference type="ARBA" id="ARBA00022553"/>
    </source>
</evidence>
<feature type="domain" description="HAMP" evidence="14">
    <location>
        <begin position="227"/>
        <end position="289"/>
    </location>
</feature>
<dbReference type="Gene3D" id="1.10.287.130">
    <property type="match status" value="1"/>
</dbReference>
<reference evidence="15 16" key="1">
    <citation type="journal article" date="2015" name="Sci. Rep.">
        <title>Functional and structural properties of a novel cellulosome-like multienzyme complex: efficient glycoside hydrolysis of water-insoluble 7-xylosyl-10-deacetylpaclitaxel.</title>
        <authorList>
            <person name="Dou T.Y."/>
            <person name="Luan H.W."/>
            <person name="Ge G.B."/>
            <person name="Dong M.M."/>
            <person name="Zou H.F."/>
            <person name="He Y.Q."/>
            <person name="Cui P."/>
            <person name="Wang J.Y."/>
            <person name="Hao D.C."/>
            <person name="Yang S.L."/>
            <person name="Yang L."/>
        </authorList>
    </citation>
    <scope>NUCLEOTIDE SEQUENCE [LARGE SCALE GENOMIC DNA]</scope>
    <source>
        <strain evidence="15 16">F16</strain>
    </source>
</reference>
<dbReference type="InterPro" id="IPR036890">
    <property type="entry name" value="HATPase_C_sf"/>
</dbReference>
<dbReference type="EMBL" id="ATNL01000012">
    <property type="protein sequence ID" value="KON72372.1"/>
    <property type="molecule type" value="Genomic_DNA"/>
</dbReference>
<keyword evidence="6 12" id="KW-0812">Transmembrane</keyword>
<evidence type="ECO:0000259" key="14">
    <source>
        <dbReference type="PROSITE" id="PS50885"/>
    </source>
</evidence>
<feature type="compositionally biased region" description="Acidic residues" evidence="11">
    <location>
        <begin position="399"/>
        <end position="419"/>
    </location>
</feature>
<keyword evidence="5" id="KW-0808">Transferase</keyword>
<comment type="catalytic activity">
    <reaction evidence="1">
        <text>ATP + protein L-histidine = ADP + protein N-phospho-L-histidine.</text>
        <dbReference type="EC" id="2.7.13.3"/>
    </reaction>
</comment>
<evidence type="ECO:0000256" key="12">
    <source>
        <dbReference type="SAM" id="Phobius"/>
    </source>
</evidence>
<evidence type="ECO:0000313" key="15">
    <source>
        <dbReference type="EMBL" id="KON72372.1"/>
    </source>
</evidence>
<dbReference type="PROSITE" id="PS50109">
    <property type="entry name" value="HIS_KIN"/>
    <property type="match status" value="1"/>
</dbReference>
<dbReference type="PROSITE" id="PS50885">
    <property type="entry name" value="HAMP"/>
    <property type="match status" value="1"/>
</dbReference>
<comment type="subcellular location">
    <subcellularLocation>
        <location evidence="2">Cell membrane</location>
    </subcellularLocation>
</comment>
<feature type="compositionally biased region" description="Basic and acidic residues" evidence="11">
    <location>
        <begin position="1"/>
        <end position="10"/>
    </location>
</feature>
<feature type="region of interest" description="Disordered" evidence="11">
    <location>
        <begin position="1"/>
        <end position="23"/>
    </location>
</feature>
<dbReference type="InterPro" id="IPR003661">
    <property type="entry name" value="HisK_dim/P_dom"/>
</dbReference>
<dbReference type="CDD" id="cd00075">
    <property type="entry name" value="HATPase"/>
    <property type="match status" value="1"/>
</dbReference>
<dbReference type="InterPro" id="IPR003660">
    <property type="entry name" value="HAMP_dom"/>
</dbReference>
<dbReference type="SMART" id="SM00304">
    <property type="entry name" value="HAMP"/>
    <property type="match status" value="1"/>
</dbReference>
<dbReference type="SUPFAM" id="SSF55874">
    <property type="entry name" value="ATPase domain of HSP90 chaperone/DNA topoisomerase II/histidine kinase"/>
    <property type="match status" value="1"/>
</dbReference>
<protein>
    <recommendedName>
        <fullName evidence="3">histidine kinase</fullName>
        <ecNumber evidence="3">2.7.13.3</ecNumber>
    </recommendedName>
</protein>
<dbReference type="PANTHER" id="PTHR45436">
    <property type="entry name" value="SENSOR HISTIDINE KINASE YKOH"/>
    <property type="match status" value="1"/>
</dbReference>
<dbReference type="InterPro" id="IPR050428">
    <property type="entry name" value="TCS_sensor_his_kinase"/>
</dbReference>
<dbReference type="CDD" id="cd06225">
    <property type="entry name" value="HAMP"/>
    <property type="match status" value="1"/>
</dbReference>
<dbReference type="InterPro" id="IPR003594">
    <property type="entry name" value="HATPase_dom"/>
</dbReference>
<dbReference type="Gene3D" id="6.10.340.10">
    <property type="match status" value="1"/>
</dbReference>
<keyword evidence="8 12" id="KW-1133">Transmembrane helix</keyword>
<dbReference type="EC" id="2.7.13.3" evidence="3"/>
<dbReference type="InterPro" id="IPR004358">
    <property type="entry name" value="Sig_transdc_His_kin-like_C"/>
</dbReference>
<keyword evidence="4" id="KW-0597">Phosphoprotein</keyword>
<evidence type="ECO:0000256" key="7">
    <source>
        <dbReference type="ARBA" id="ARBA00022777"/>
    </source>
</evidence>
<dbReference type="CDD" id="cd00082">
    <property type="entry name" value="HisKA"/>
    <property type="match status" value="1"/>
</dbReference>
<keyword evidence="16" id="KW-1185">Reference proteome</keyword>
<dbReference type="InterPro" id="IPR036097">
    <property type="entry name" value="HisK_dim/P_sf"/>
</dbReference>
<evidence type="ECO:0000256" key="3">
    <source>
        <dbReference type="ARBA" id="ARBA00012438"/>
    </source>
</evidence>
<evidence type="ECO:0000256" key="1">
    <source>
        <dbReference type="ARBA" id="ARBA00000085"/>
    </source>
</evidence>